<name>A0A0K0XYA0_9GAMM</name>
<accession>A0A0K0XYA0</accession>
<dbReference type="STRING" id="1579979.WM2015_2295"/>
<dbReference type="AlphaFoldDB" id="A0A0K0XYA0"/>
<dbReference type="Proteomes" id="UP000066624">
    <property type="component" value="Chromosome"/>
</dbReference>
<dbReference type="EMBL" id="CP012154">
    <property type="protein sequence ID" value="AKS42658.1"/>
    <property type="molecule type" value="Genomic_DNA"/>
</dbReference>
<proteinExistence type="predicted"/>
<dbReference type="KEGG" id="wma:WM2015_2295"/>
<gene>
    <name evidence="1" type="ORF">WM2015_2295</name>
</gene>
<evidence type="ECO:0000313" key="2">
    <source>
        <dbReference type="Proteomes" id="UP000066624"/>
    </source>
</evidence>
<keyword evidence="2" id="KW-1185">Reference proteome</keyword>
<protein>
    <submittedName>
        <fullName evidence="1">Uncharacterized protein</fullName>
    </submittedName>
</protein>
<dbReference type="RefSeq" id="WP_049726204.1">
    <property type="nucleotide sequence ID" value="NZ_CP012154.1"/>
</dbReference>
<reference evidence="1 2" key="1">
    <citation type="submission" date="2015-07" db="EMBL/GenBank/DDBJ databases">
        <authorList>
            <person name="Noorani M."/>
        </authorList>
    </citation>
    <scope>NUCLEOTIDE SEQUENCE [LARGE SCALE GENOMIC DNA]</scope>
    <source>
        <strain evidence="1 2">KCTC 42284</strain>
    </source>
</reference>
<dbReference type="OrthoDB" id="5927922at2"/>
<sequence length="346" mass="37549">MSLRNPKLLITAIFSLILSSIAAVAQPVDNDEVPNYFTYRSVIPHGCIGEIPSARSAPADEDLAFDQVVQVSDQGQSAEIRVRAWRLGCHEQGRSAIILNFDYLSGSTQVRYPRVRFSDGNDREEPAGLFFSTPLVAQDEEGESLDEASSQALGFPDGVSFIVAPPDSVTPGYYNGHLTLDLEWGDGQTLGIPVPSYDPFLDLPQSPDPAIHGRYSGQWVASGLPRSGLVLQIAEIDPSRNYVFAVWFTYLDGAPVWLVGNADIEQGATEVTLEMLLLEGGGFVTEPGSFSPDDVTTEVVGTMTLRAIHCNRIQADLDFSAAGLGVESLHLNRLIRIAGYDCDQTQ</sequence>
<organism evidence="1 2">
    <name type="scientific">Wenzhouxiangella marina</name>
    <dbReference type="NCBI Taxonomy" id="1579979"/>
    <lineage>
        <taxon>Bacteria</taxon>
        <taxon>Pseudomonadati</taxon>
        <taxon>Pseudomonadota</taxon>
        <taxon>Gammaproteobacteria</taxon>
        <taxon>Chromatiales</taxon>
        <taxon>Wenzhouxiangellaceae</taxon>
        <taxon>Wenzhouxiangella</taxon>
    </lineage>
</organism>
<evidence type="ECO:0000313" key="1">
    <source>
        <dbReference type="EMBL" id="AKS42658.1"/>
    </source>
</evidence>